<dbReference type="KEGG" id="sfi:SFUL_172"/>
<dbReference type="RefSeq" id="WP_015606542.1">
    <property type="nucleotide sequence ID" value="NC_021177.1"/>
</dbReference>
<feature type="compositionally biased region" description="Low complexity" evidence="1">
    <location>
        <begin position="21"/>
        <end position="36"/>
    </location>
</feature>
<protein>
    <submittedName>
        <fullName evidence="2">Uncharacterized protein</fullName>
    </submittedName>
</protein>
<organism evidence="2 3">
    <name type="scientific">Streptomyces microflavus DSM 40593</name>
    <dbReference type="NCBI Taxonomy" id="1303692"/>
    <lineage>
        <taxon>Bacteria</taxon>
        <taxon>Bacillati</taxon>
        <taxon>Actinomycetota</taxon>
        <taxon>Actinomycetes</taxon>
        <taxon>Kitasatosporales</taxon>
        <taxon>Streptomycetaceae</taxon>
        <taxon>Streptomyces</taxon>
    </lineage>
</organism>
<reference evidence="2 3" key="1">
    <citation type="submission" date="2013-04" db="EMBL/GenBank/DDBJ databases">
        <title>Complete genome sequence of Streptomyces fulvissimus.</title>
        <authorList>
            <person name="Myronovskyi M."/>
            <person name="Tokovenko B."/>
            <person name="Manderscheid N."/>
            <person name="Petzke L."/>
            <person name="Luzhetskyy A."/>
        </authorList>
    </citation>
    <scope>NUCLEOTIDE SEQUENCE [LARGE SCALE GENOMIC DNA]</scope>
    <source>
        <strain evidence="2 3">DSM 40593</strain>
    </source>
</reference>
<dbReference type="EMBL" id="CP005080">
    <property type="protein sequence ID" value="AGK75156.1"/>
    <property type="molecule type" value="Genomic_DNA"/>
</dbReference>
<sequence>MRSLLLREAVALSVSPLAACSDGSPASGPDSSASAPLVASTPPSVNAPTLSADDQVKLVAWFEQSRHKQGMGVFDRDLGRFKQSVAIDPGTPADFRNVHSACRDLDHDLNIIKAFEPIPDTPAQVLWSSALMKLRQGAAECLTGSTANDAAQVAKAKTALIEGDTDYSAVVARLGGALGVAPTPASS</sequence>
<evidence type="ECO:0000256" key="1">
    <source>
        <dbReference type="SAM" id="MobiDB-lite"/>
    </source>
</evidence>
<dbReference type="AlphaFoldDB" id="N0CG98"/>
<evidence type="ECO:0000313" key="2">
    <source>
        <dbReference type="EMBL" id="AGK75156.1"/>
    </source>
</evidence>
<name>N0CG98_STRMI</name>
<evidence type="ECO:0000313" key="3">
    <source>
        <dbReference type="Proteomes" id="UP000013304"/>
    </source>
</evidence>
<dbReference type="HOGENOM" id="CLU_1446888_0_0_11"/>
<dbReference type="Proteomes" id="UP000013304">
    <property type="component" value="Chromosome"/>
</dbReference>
<gene>
    <name evidence="2" type="ORF">SFUL_172</name>
</gene>
<feature type="region of interest" description="Disordered" evidence="1">
    <location>
        <begin position="20"/>
        <end position="46"/>
    </location>
</feature>
<dbReference type="PATRIC" id="fig|1303692.3.peg.172"/>
<accession>N0CG98</accession>
<proteinExistence type="predicted"/>